<feature type="region of interest" description="Disordered" evidence="4">
    <location>
        <begin position="69"/>
        <end position="95"/>
    </location>
</feature>
<dbReference type="InterPro" id="IPR029299">
    <property type="entry name" value="ALMS_motif"/>
</dbReference>
<feature type="region of interest" description="Disordered" evidence="4">
    <location>
        <begin position="572"/>
        <end position="610"/>
    </location>
</feature>
<feature type="region of interest" description="Disordered" evidence="4">
    <location>
        <begin position="1"/>
        <end position="22"/>
    </location>
</feature>
<dbReference type="GO" id="GO:0046599">
    <property type="term" value="P:regulation of centriole replication"/>
    <property type="evidence" value="ECO:0007669"/>
    <property type="project" value="TreeGrafter"/>
</dbReference>
<comment type="subcellular location">
    <subcellularLocation>
        <location evidence="1">Cytoplasm</location>
        <location evidence="1">Cytoskeleton</location>
        <location evidence="1">Microtubule organizing center</location>
        <location evidence="1">Centrosome</location>
    </subcellularLocation>
</comment>
<dbReference type="RefSeq" id="XP_005736552.1">
    <property type="nucleotide sequence ID" value="XM_005736495.1"/>
</dbReference>
<feature type="region of interest" description="Disordered" evidence="4">
    <location>
        <begin position="27"/>
        <end position="46"/>
    </location>
</feature>
<dbReference type="PANTHER" id="PTHR21553:SF24">
    <property type="entry name" value="(E2-INDEPENDENT) E3 UBIQUITIN-CONJUGATING ENZYME FATS"/>
    <property type="match status" value="1"/>
</dbReference>
<proteinExistence type="predicted"/>
<feature type="domain" description="ALMS motif" evidence="5">
    <location>
        <begin position="742"/>
        <end position="863"/>
    </location>
</feature>
<name>A0A9Y3VJ16_9CICH</name>
<dbReference type="Pfam" id="PF15309">
    <property type="entry name" value="ALMS_motif"/>
    <property type="match status" value="1"/>
</dbReference>
<dbReference type="Proteomes" id="UP000695023">
    <property type="component" value="Unplaced"/>
</dbReference>
<evidence type="ECO:0000256" key="1">
    <source>
        <dbReference type="ARBA" id="ARBA00004300"/>
    </source>
</evidence>
<accession>A0A9Y3VJ16</accession>
<feature type="compositionally biased region" description="Basic and acidic residues" evidence="4">
    <location>
        <begin position="829"/>
        <end position="841"/>
    </location>
</feature>
<feature type="region of interest" description="Disordered" evidence="4">
    <location>
        <begin position="681"/>
        <end position="723"/>
    </location>
</feature>
<evidence type="ECO:0000256" key="4">
    <source>
        <dbReference type="SAM" id="MobiDB-lite"/>
    </source>
</evidence>
<feature type="compositionally biased region" description="Polar residues" evidence="4">
    <location>
        <begin position="347"/>
        <end position="385"/>
    </location>
</feature>
<evidence type="ECO:0000313" key="7">
    <source>
        <dbReference type="RefSeq" id="XP_005736552.1"/>
    </source>
</evidence>
<organism evidence="6 7">
    <name type="scientific">Pundamilia nyererei</name>
    <dbReference type="NCBI Taxonomy" id="303518"/>
    <lineage>
        <taxon>Eukaryota</taxon>
        <taxon>Metazoa</taxon>
        <taxon>Chordata</taxon>
        <taxon>Craniata</taxon>
        <taxon>Vertebrata</taxon>
        <taxon>Euteleostomi</taxon>
        <taxon>Actinopterygii</taxon>
        <taxon>Neopterygii</taxon>
        <taxon>Teleostei</taxon>
        <taxon>Neoteleostei</taxon>
        <taxon>Acanthomorphata</taxon>
        <taxon>Ovalentaria</taxon>
        <taxon>Cichlomorphae</taxon>
        <taxon>Cichliformes</taxon>
        <taxon>Cichlidae</taxon>
        <taxon>African cichlids</taxon>
        <taxon>Pseudocrenilabrinae</taxon>
        <taxon>Haplochromini</taxon>
        <taxon>Pundamilia</taxon>
    </lineage>
</organism>
<feature type="compositionally biased region" description="Polar residues" evidence="4">
    <location>
        <begin position="597"/>
        <end position="606"/>
    </location>
</feature>
<dbReference type="CTD" id="102313218"/>
<evidence type="ECO:0000313" key="6">
    <source>
        <dbReference type="Proteomes" id="UP000695023"/>
    </source>
</evidence>
<keyword evidence="6" id="KW-1185">Reference proteome</keyword>
<evidence type="ECO:0000256" key="3">
    <source>
        <dbReference type="ARBA" id="ARBA00023212"/>
    </source>
</evidence>
<dbReference type="GO" id="GO:0005829">
    <property type="term" value="C:cytosol"/>
    <property type="evidence" value="ECO:0007669"/>
    <property type="project" value="TreeGrafter"/>
</dbReference>
<feature type="compositionally biased region" description="Basic residues" evidence="4">
    <location>
        <begin position="1"/>
        <end position="15"/>
    </location>
</feature>
<keyword evidence="3" id="KW-0206">Cytoskeleton</keyword>
<feature type="compositionally biased region" description="Polar residues" evidence="4">
    <location>
        <begin position="794"/>
        <end position="806"/>
    </location>
</feature>
<sequence>MTLRRPAAHLRRTPGWRRSGDESYWESLMSEGPAVSHPPRAPRPQSAIEGGQLDSWLEHLQAMQSKLKAPAHNQARGFNDRTTSMPVLNKEPTGRAWRHTGFPSFSRVSSSCESSSLCDSSLGSQESLQTGIFSPPERRGSWERAHIMQAPEKEQAELSYLSPVKIGWLPIQRRVMMVADTCNQNQFLDHAPGHLKLKQPITPTFQKNQATPKAQNAEVERSHAAATALGVKTWQTPDQGAPVIKQVPEKPSFPANEGDRPVGWQALRRGWNTNRVSAFPGGSKTIELPTGTNSDPNRKSLLMKTASTEALRHPLLNRTTSATGNSPQPSDIQTNSAVGIFIPQNKPGFSSITISSRKVSRTASLPGSDTSNHSSQSRESPSPRNSLDHQPMDPNSRHLTVQRKATIVKVTEKRVISSPVSNTNTARTPPGSNGLDTVVHRRKATIIKVTEHRESYSPGRLRAKHPEYRHSYSEGTYIGNNTWSQENHSQNNEQPSYRHLNFIPNSAAPNTYTSDPEKNGSRHRSTLSLFLNNPPGVAAPTSSEISPKPVGQRSGRLHRPLSWYGNVIGHTETSKENLTQPSARKWSAGLPKETDVNPLNSDNSFISPGKAVKRPGQLVAETLKSKAGEKERLPLPRSTLQAESSSLTLIKAPDPHSQQSPEEVTALNAAAIIANIKLQRQLSKEKKPSGDSETDSTASPQGNSVTDEGERAKQHPNHSRRLNRLHAEFVPLSLDAEQSSEAVSLQDALQRSRPDFISRSQGRVRELERKAQERRKLSNSVGPQLEKAPRQRRALSTGSTSLNGNLFTHRDRAFSRKDMQPRSKLTPADLKRQKEEERREVSLNNRYRAELYKKKLLDQLLQRSNN</sequence>
<feature type="compositionally biased region" description="Basic and acidic residues" evidence="4">
    <location>
        <begin position="763"/>
        <end position="776"/>
    </location>
</feature>
<feature type="compositionally biased region" description="Basic residues" evidence="4">
    <location>
        <begin position="714"/>
        <end position="723"/>
    </location>
</feature>
<dbReference type="AlphaFoldDB" id="A0A9Y3VJ16"/>
<dbReference type="GO" id="GO:0005814">
    <property type="term" value="C:centriole"/>
    <property type="evidence" value="ECO:0007669"/>
    <property type="project" value="TreeGrafter"/>
</dbReference>
<dbReference type="GO" id="GO:0008017">
    <property type="term" value="F:microtubule binding"/>
    <property type="evidence" value="ECO:0007669"/>
    <property type="project" value="TreeGrafter"/>
</dbReference>
<protein>
    <submittedName>
        <fullName evidence="7">(E2-independent) E3 ubiquitin-conjugating enzyme FATS isoform X1</fullName>
    </submittedName>
</protein>
<dbReference type="PANTHER" id="PTHR21553">
    <property type="entry name" value="ALMS1-RELATED"/>
    <property type="match status" value="1"/>
</dbReference>
<gene>
    <name evidence="7" type="primary">cunh10orf90</name>
</gene>
<feature type="compositionally biased region" description="Polar residues" evidence="4">
    <location>
        <begin position="695"/>
        <end position="706"/>
    </location>
</feature>
<evidence type="ECO:0000259" key="5">
    <source>
        <dbReference type="Pfam" id="PF15309"/>
    </source>
</evidence>
<reference evidence="7" key="1">
    <citation type="submission" date="2025-08" db="UniProtKB">
        <authorList>
            <consortium name="RefSeq"/>
        </authorList>
    </citation>
    <scope>IDENTIFICATION</scope>
</reference>
<feature type="region of interest" description="Disordered" evidence="4">
    <location>
        <begin position="537"/>
        <end position="557"/>
    </location>
</feature>
<feature type="compositionally biased region" description="Polar residues" evidence="4">
    <location>
        <begin position="317"/>
        <end position="337"/>
    </location>
</feature>
<feature type="compositionally biased region" description="Basic and acidic residues" evidence="4">
    <location>
        <begin position="808"/>
        <end position="821"/>
    </location>
</feature>
<evidence type="ECO:0000256" key="2">
    <source>
        <dbReference type="ARBA" id="ARBA00022490"/>
    </source>
</evidence>
<feature type="region of interest" description="Disordered" evidence="4">
    <location>
        <begin position="754"/>
        <end position="841"/>
    </location>
</feature>
<keyword evidence="2" id="KW-0963">Cytoplasm</keyword>
<feature type="region of interest" description="Disordered" evidence="4">
    <location>
        <begin position="274"/>
        <end position="402"/>
    </location>
</feature>
<dbReference type="GO" id="GO:0005813">
    <property type="term" value="C:centrosome"/>
    <property type="evidence" value="ECO:0007669"/>
    <property type="project" value="UniProtKB-SubCell"/>
</dbReference>